<accession>A0A8R1I8F1</accession>
<sequence length="88" mass="9545">MASGDVDPDAERKDQVGVKTAIDDNEEEEEEEEGQYVQLGNLAEFTDEVTPLLSSKHVPLVMGKVTKEAAIATHSALRGGMSSEKEQQ</sequence>
<reference evidence="3" key="1">
    <citation type="submission" date="2010-08" db="EMBL/GenBank/DDBJ databases">
        <authorList>
            <consortium name="Caenorhabditis japonica Sequencing Consortium"/>
            <person name="Wilson R.K."/>
        </authorList>
    </citation>
    <scope>NUCLEOTIDE SEQUENCE [LARGE SCALE GENOMIC DNA]</scope>
    <source>
        <strain evidence="3">DF5081</strain>
    </source>
</reference>
<evidence type="ECO:0000313" key="3">
    <source>
        <dbReference type="Proteomes" id="UP000005237"/>
    </source>
</evidence>
<dbReference type="AlphaFoldDB" id="A0A8R1I8F1"/>
<evidence type="ECO:0000313" key="2">
    <source>
        <dbReference type="EnsemblMetazoa" id="CJA19612.1"/>
    </source>
</evidence>
<dbReference type="EnsemblMetazoa" id="CJA19612.1">
    <property type="protein sequence ID" value="CJA19612.1"/>
    <property type="gene ID" value="WBGene00175183"/>
</dbReference>
<name>A0A8R1I8F1_CAEJA</name>
<reference evidence="2" key="2">
    <citation type="submission" date="2022-06" db="UniProtKB">
        <authorList>
            <consortium name="EnsemblMetazoa"/>
        </authorList>
    </citation>
    <scope>IDENTIFICATION</scope>
    <source>
        <strain evidence="2">DF5081</strain>
    </source>
</reference>
<feature type="compositionally biased region" description="Acidic residues" evidence="1">
    <location>
        <begin position="23"/>
        <end position="34"/>
    </location>
</feature>
<feature type="region of interest" description="Disordered" evidence="1">
    <location>
        <begin position="1"/>
        <end position="36"/>
    </location>
</feature>
<organism evidence="2 3">
    <name type="scientific">Caenorhabditis japonica</name>
    <dbReference type="NCBI Taxonomy" id="281687"/>
    <lineage>
        <taxon>Eukaryota</taxon>
        <taxon>Metazoa</taxon>
        <taxon>Ecdysozoa</taxon>
        <taxon>Nematoda</taxon>
        <taxon>Chromadorea</taxon>
        <taxon>Rhabditida</taxon>
        <taxon>Rhabditina</taxon>
        <taxon>Rhabditomorpha</taxon>
        <taxon>Rhabditoidea</taxon>
        <taxon>Rhabditidae</taxon>
        <taxon>Peloderinae</taxon>
        <taxon>Caenorhabditis</taxon>
    </lineage>
</organism>
<keyword evidence="3" id="KW-1185">Reference proteome</keyword>
<evidence type="ECO:0000256" key="1">
    <source>
        <dbReference type="SAM" id="MobiDB-lite"/>
    </source>
</evidence>
<dbReference type="Proteomes" id="UP000005237">
    <property type="component" value="Unassembled WGS sequence"/>
</dbReference>
<proteinExistence type="predicted"/>
<protein>
    <submittedName>
        <fullName evidence="2">Uncharacterized protein</fullName>
    </submittedName>
</protein>